<protein>
    <submittedName>
        <fullName evidence="8 9">Uncharacterized ATP-dependent helicase C29A10.10c isoform X1</fullName>
    </submittedName>
</protein>
<dbReference type="SUPFAM" id="SSF52540">
    <property type="entry name" value="P-loop containing nucleoside triphosphate hydrolases"/>
    <property type="match status" value="1"/>
</dbReference>
<dbReference type="InterPro" id="IPR041677">
    <property type="entry name" value="DNA2/NAM7_AAA_11"/>
</dbReference>
<reference evidence="8 9" key="1">
    <citation type="submission" date="2025-04" db="UniProtKB">
        <authorList>
            <consortium name="RefSeq"/>
        </authorList>
    </citation>
    <scope>IDENTIFICATION</scope>
</reference>
<dbReference type="GO" id="GO:0006369">
    <property type="term" value="P:termination of RNA polymerase II transcription"/>
    <property type="evidence" value="ECO:0007669"/>
    <property type="project" value="TreeGrafter"/>
</dbReference>
<dbReference type="RefSeq" id="XP_014488412.1">
    <property type="nucleotide sequence ID" value="XM_014632926.1"/>
</dbReference>
<dbReference type="InterPro" id="IPR047187">
    <property type="entry name" value="SF1_C_Upf1"/>
</dbReference>
<evidence type="ECO:0000256" key="3">
    <source>
        <dbReference type="ARBA" id="ARBA00022806"/>
    </source>
</evidence>
<evidence type="ECO:0000256" key="2">
    <source>
        <dbReference type="ARBA" id="ARBA00022801"/>
    </source>
</evidence>
<evidence type="ECO:0000256" key="4">
    <source>
        <dbReference type="ARBA" id="ARBA00022840"/>
    </source>
</evidence>
<evidence type="ECO:0000259" key="6">
    <source>
        <dbReference type="PROSITE" id="PS50006"/>
    </source>
</evidence>
<dbReference type="GO" id="GO:0016604">
    <property type="term" value="C:nuclear body"/>
    <property type="evidence" value="ECO:0007669"/>
    <property type="project" value="TreeGrafter"/>
</dbReference>
<dbReference type="GO" id="GO:0016787">
    <property type="term" value="F:hydrolase activity"/>
    <property type="evidence" value="ECO:0007669"/>
    <property type="project" value="UniProtKB-KW"/>
</dbReference>
<keyword evidence="4" id="KW-0067">ATP-binding</keyword>
<dbReference type="RefSeq" id="XP_014488402.1">
    <property type="nucleotide sequence ID" value="XM_014632916.1"/>
</dbReference>
<feature type="region of interest" description="Disordered" evidence="5">
    <location>
        <begin position="558"/>
        <end position="636"/>
    </location>
</feature>
<dbReference type="PROSITE" id="PS50006">
    <property type="entry name" value="FHA_DOMAIN"/>
    <property type="match status" value="1"/>
</dbReference>
<dbReference type="GeneID" id="106751785"/>
<dbReference type="CDD" id="cd18042">
    <property type="entry name" value="DEXXQc_SETX"/>
    <property type="match status" value="1"/>
</dbReference>
<dbReference type="CDD" id="cd18808">
    <property type="entry name" value="SF1_C_Upf1"/>
    <property type="match status" value="1"/>
</dbReference>
<feature type="compositionally biased region" description="Polar residues" evidence="5">
    <location>
        <begin position="666"/>
        <end position="678"/>
    </location>
</feature>
<feature type="compositionally biased region" description="Basic and acidic residues" evidence="5">
    <location>
        <begin position="251"/>
        <end position="266"/>
    </location>
</feature>
<dbReference type="InterPro" id="IPR045055">
    <property type="entry name" value="DNA2/NAM7-like"/>
</dbReference>
<feature type="region of interest" description="Disordered" evidence="5">
    <location>
        <begin position="251"/>
        <end position="275"/>
    </location>
</feature>
<dbReference type="GO" id="GO:0005524">
    <property type="term" value="F:ATP binding"/>
    <property type="evidence" value="ECO:0007669"/>
    <property type="project" value="UniProtKB-KW"/>
</dbReference>
<evidence type="ECO:0000256" key="1">
    <source>
        <dbReference type="ARBA" id="ARBA00022741"/>
    </source>
</evidence>
<organism evidence="7 8">
    <name type="scientific">Dinoponera quadriceps</name>
    <name type="common">South American ant</name>
    <dbReference type="NCBI Taxonomy" id="609295"/>
    <lineage>
        <taxon>Eukaryota</taxon>
        <taxon>Metazoa</taxon>
        <taxon>Ecdysozoa</taxon>
        <taxon>Arthropoda</taxon>
        <taxon>Hexapoda</taxon>
        <taxon>Insecta</taxon>
        <taxon>Pterygota</taxon>
        <taxon>Neoptera</taxon>
        <taxon>Endopterygota</taxon>
        <taxon>Hymenoptera</taxon>
        <taxon>Apocrita</taxon>
        <taxon>Aculeata</taxon>
        <taxon>Formicoidea</taxon>
        <taxon>Formicidae</taxon>
        <taxon>Ponerinae</taxon>
        <taxon>Ponerini</taxon>
        <taxon>Dinoponera</taxon>
    </lineage>
</organism>
<proteinExistence type="predicted"/>
<feature type="compositionally biased region" description="Basic and acidic residues" evidence="5">
    <location>
        <begin position="604"/>
        <end position="626"/>
    </location>
</feature>
<dbReference type="Proteomes" id="UP000515204">
    <property type="component" value="Unplaced"/>
</dbReference>
<feature type="compositionally biased region" description="Basic and acidic residues" evidence="5">
    <location>
        <begin position="651"/>
        <end position="665"/>
    </location>
</feature>
<dbReference type="PANTHER" id="PTHR10887">
    <property type="entry name" value="DNA2/NAM7 HELICASE FAMILY"/>
    <property type="match status" value="1"/>
</dbReference>
<dbReference type="Pfam" id="PF13087">
    <property type="entry name" value="AAA_12"/>
    <property type="match status" value="1"/>
</dbReference>
<feature type="compositionally biased region" description="Basic residues" evidence="5">
    <location>
        <begin position="576"/>
        <end position="587"/>
    </location>
</feature>
<dbReference type="GO" id="GO:0001147">
    <property type="term" value="F:transcription termination site sequence-specific DNA binding"/>
    <property type="evidence" value="ECO:0007669"/>
    <property type="project" value="TreeGrafter"/>
</dbReference>
<evidence type="ECO:0000256" key="5">
    <source>
        <dbReference type="SAM" id="MobiDB-lite"/>
    </source>
</evidence>
<dbReference type="PANTHER" id="PTHR10887:SF495">
    <property type="entry name" value="HELICASE SENATAXIN ISOFORM X1-RELATED"/>
    <property type="match status" value="1"/>
</dbReference>
<name>A0A6P3YF33_DINQU</name>
<dbReference type="SMART" id="SM00240">
    <property type="entry name" value="FHA"/>
    <property type="match status" value="1"/>
</dbReference>
<keyword evidence="7" id="KW-1185">Reference proteome</keyword>
<feature type="compositionally biased region" description="Basic residues" evidence="5">
    <location>
        <begin position="795"/>
        <end position="805"/>
    </location>
</feature>
<dbReference type="FunFam" id="3.40.50.300:FF:000326">
    <property type="entry name" value="P-loop containing nucleoside triphosphate hydrolase"/>
    <property type="match status" value="1"/>
</dbReference>
<dbReference type="OrthoDB" id="2285229at2759"/>
<dbReference type="CDD" id="cd00060">
    <property type="entry name" value="FHA"/>
    <property type="match status" value="1"/>
</dbReference>
<dbReference type="GO" id="GO:0005694">
    <property type="term" value="C:chromosome"/>
    <property type="evidence" value="ECO:0007669"/>
    <property type="project" value="UniProtKB-ARBA"/>
</dbReference>
<sequence>MDFVLERDQERIVLECGKSYSCGRGLENTIICRNVQVSRKHCIFLRTAEKLFVTDLKSSNGIFINGIVQESYKMVQLSPNDIVGIGCPDISPDDDKSFVYKVCVTKTSDLVEVADTSDLSSTVAIGDTPTSQKQSNSYQDYVSGEKRKISPNNCNLTMPCKVPKYTNNNCVDLPEEINSCSFGGPSTNTNISNNEDICNISKEIASEIAVCIKQENDVEIIDAIFPEKKEWNLEDKIFKYETYLKRKIKSERQTDEMDIDKDDKSNSKNGKSVNNIRAIRKNTNNFGRINSTLHSKESRFVHYDDKSIKYEDDLQLTDEDEEALLAASKTKATDKTTPMKLKKIKHESKTRFSEVDVVDLSDSEDGVFPYSQLFDIKFEDNVKQDVEIKQECVGTDTEKVHPLDIVDNVIVLTDSEDDDNPWLHRLSRSQLINEDKKPDVVSSIVKEEIDLGIWQEDDIAKIMVRSPIPGTSKDFQDFSGVAGARLTDAPEDSACEETSFECRTSTEKKIKREDFSNIKTGTDPMDIDDVDVFNELSSENTDHSAGQKAGERHNAELYKQAETSSSTSSPVSGAKSRSKFAAARRRVISLIEAPHLPPKRGRGKSSDRKDSSRDRNKTSKTSEDKSPSGSTIEESRMQQLKEKLDDHFYSKEQKQNKGSSKESSDHTVSSIANRPSISKQEKKIIMEERKAKLKRIAEEEKLAADGNKNIKRGTAKPRVKVSLKNRGDFLCEEREMRASKSSSSKFAERAKSIVCKNAVNNMAATLEQSLNLNNMLDIDELPEKHDDTADSSVIGKKKKHNNSRVKGNKVAENINGGETAVSKSPEKSRGCASILRQEKRLTKTKKKKGVTFSPKVDVKEYEIESKNTLKKLVGKDAPIPVEKLVKAEKTTPEWYPKLEEYLLRIFMWNPVWLEEQRYLNSEPPVVRDEELQPMKIHYESFRHYYNVALPLLLLETWHKIYKDFEIFEKNVQQPTMMCSIVKNSITRTPIPTTNHFLTTLMLEVLVTKQDEARNIYPQFGDLVSFEYVQYMNGRQIFHKVFAYITQIYRTTITDFTRYNKELENYVKNPHTLISYTVQTRPIEHDILLTRLNRMRAVRYLRPEMRMVQAVHYLPQSPLLKLILNPKFEDCSLPPMNPSFTCNSLVTKDNLNPKQLEAVFRVTETVTKKEPKLCLIQGPPGTGKSKVIVNLVTQILYGEREPRNDAKVGKHKIDKAQEKSKTKILLCAPSNAALDEVVLRLIAIRPSLKQKYSYGFNLVRIGRQEHIHRDVKCVSSSELARRFLQRLSENACCYSSNSTTNVRMELMTLKTKIDSLKNELTLNLTEAKRRECKRALSDAAARYELLQTGRLFHDVNVRDRERYQRYNEEVIIAGADIIACTLASCYTNQMESIFGPNRERLSFCIVDEATQSCEAETLIPLMLGIDTLVLVGDPNQLPATVLSQRAKKLGLDQSVFSRMEHAFALQENNPIITLDTQYRMQYFISYWPNKYFYDNKLKNSVENRLAFPFHSYRVLNHNSAQNNDKFSNTNEAEFVSNMIYTMLRYAKWENTNDPISLGVLTPYNNQRSVMTDKINEKISNLPDFTKRKITYEVNTVDGFQGQERDIVIISCVRSHGIGFLSDKHRLCVALTRAKHSLILCGNFNTFMRDPMWNSLLSDARSRGVLCDVNANAPPVVIKQFVVK</sequence>
<dbReference type="InterPro" id="IPR027417">
    <property type="entry name" value="P-loop_NTPase"/>
</dbReference>
<dbReference type="SUPFAM" id="SSF49879">
    <property type="entry name" value="SMAD/FHA domain"/>
    <property type="match status" value="1"/>
</dbReference>
<evidence type="ECO:0000313" key="7">
    <source>
        <dbReference type="Proteomes" id="UP000515204"/>
    </source>
</evidence>
<feature type="region of interest" description="Disordered" evidence="5">
    <location>
        <begin position="786"/>
        <end position="805"/>
    </location>
</feature>
<feature type="domain" description="FHA" evidence="6">
    <location>
        <begin position="20"/>
        <end position="69"/>
    </location>
</feature>
<dbReference type="Pfam" id="PF00498">
    <property type="entry name" value="FHA"/>
    <property type="match status" value="1"/>
</dbReference>
<dbReference type="InterPro" id="IPR000253">
    <property type="entry name" value="FHA_dom"/>
</dbReference>
<evidence type="ECO:0000313" key="9">
    <source>
        <dbReference type="RefSeq" id="XP_014488412.1"/>
    </source>
</evidence>
<keyword evidence="3 8" id="KW-0347">Helicase</keyword>
<dbReference type="CTD" id="23064"/>
<feature type="region of interest" description="Disordered" evidence="5">
    <location>
        <begin position="651"/>
        <end position="684"/>
    </location>
</feature>
<dbReference type="KEGG" id="dqu:106751785"/>
<dbReference type="Gene3D" id="2.60.200.20">
    <property type="match status" value="1"/>
</dbReference>
<gene>
    <name evidence="8 9" type="primary">LOC106751785</name>
</gene>
<dbReference type="GO" id="GO:0004386">
    <property type="term" value="F:helicase activity"/>
    <property type="evidence" value="ECO:0007669"/>
    <property type="project" value="UniProtKB-KW"/>
</dbReference>
<keyword evidence="1" id="KW-0547">Nucleotide-binding</keyword>
<dbReference type="InterPro" id="IPR041679">
    <property type="entry name" value="DNA2/NAM7-like_C"/>
</dbReference>
<keyword evidence="2" id="KW-0378">Hydrolase</keyword>
<dbReference type="InterPro" id="IPR008984">
    <property type="entry name" value="SMAD_FHA_dom_sf"/>
</dbReference>
<accession>A0A6P3YF33</accession>
<dbReference type="Gene3D" id="3.40.50.300">
    <property type="entry name" value="P-loop containing nucleotide triphosphate hydrolases"/>
    <property type="match status" value="2"/>
</dbReference>
<dbReference type="Pfam" id="PF13086">
    <property type="entry name" value="AAA_11"/>
    <property type="match status" value="1"/>
</dbReference>
<evidence type="ECO:0000313" key="8">
    <source>
        <dbReference type="RefSeq" id="XP_014488402.1"/>
    </source>
</evidence>